<dbReference type="EMBL" id="BJYM01000001">
    <property type="protein sequence ID" value="GEN85264.1"/>
    <property type="molecule type" value="Genomic_DNA"/>
</dbReference>
<dbReference type="Pfam" id="PF00583">
    <property type="entry name" value="Acetyltransf_1"/>
    <property type="match status" value="1"/>
</dbReference>
<accession>A0A511ZCU2</accession>
<dbReference type="Gene3D" id="3.40.630.30">
    <property type="match status" value="1"/>
</dbReference>
<feature type="domain" description="N-acetyltransferase" evidence="1">
    <location>
        <begin position="4"/>
        <end position="145"/>
    </location>
</feature>
<proteinExistence type="predicted"/>
<evidence type="ECO:0000259" key="1">
    <source>
        <dbReference type="PROSITE" id="PS51186"/>
    </source>
</evidence>
<name>A0A511ZCU2_9BACI</name>
<organism evidence="2 3">
    <name type="scientific">Oceanobacillus sojae</name>
    <dbReference type="NCBI Taxonomy" id="582851"/>
    <lineage>
        <taxon>Bacteria</taxon>
        <taxon>Bacillati</taxon>
        <taxon>Bacillota</taxon>
        <taxon>Bacilli</taxon>
        <taxon>Bacillales</taxon>
        <taxon>Bacillaceae</taxon>
        <taxon>Oceanobacillus</taxon>
    </lineage>
</organism>
<dbReference type="RefSeq" id="WP_186813503.1">
    <property type="nucleotide sequence ID" value="NZ_BJYM01000001.1"/>
</dbReference>
<dbReference type="PROSITE" id="PS51186">
    <property type="entry name" value="GNAT"/>
    <property type="match status" value="1"/>
</dbReference>
<dbReference type="AlphaFoldDB" id="A0A511ZCU2"/>
<dbReference type="SUPFAM" id="SSF55729">
    <property type="entry name" value="Acyl-CoA N-acyltransferases (Nat)"/>
    <property type="match status" value="1"/>
</dbReference>
<sequence length="147" mass="16616">MGNIVFRKAKKKDFPQIIDLQTKIFNGEQKIPSEAISAFLSKKPQCWCAVFNDMIIGAVAAWKEDNVVHWGRFVTDPDHKGNRIGSKIVQLSFDDLFADGVYEIYMEAREVTANIVCKMGGEIVGEPQPFYVGTVIPVILRKSNYHH</sequence>
<protein>
    <recommendedName>
        <fullName evidence="1">N-acetyltransferase domain-containing protein</fullName>
    </recommendedName>
</protein>
<dbReference type="GO" id="GO:0016747">
    <property type="term" value="F:acyltransferase activity, transferring groups other than amino-acyl groups"/>
    <property type="evidence" value="ECO:0007669"/>
    <property type="project" value="InterPro"/>
</dbReference>
<evidence type="ECO:0000313" key="2">
    <source>
        <dbReference type="EMBL" id="GEN85264.1"/>
    </source>
</evidence>
<keyword evidence="3" id="KW-1185">Reference proteome</keyword>
<dbReference type="Proteomes" id="UP000321558">
    <property type="component" value="Unassembled WGS sequence"/>
</dbReference>
<comment type="caution">
    <text evidence="2">The sequence shown here is derived from an EMBL/GenBank/DDBJ whole genome shotgun (WGS) entry which is preliminary data.</text>
</comment>
<dbReference type="CDD" id="cd04301">
    <property type="entry name" value="NAT_SF"/>
    <property type="match status" value="1"/>
</dbReference>
<gene>
    <name evidence="2" type="ORF">OSO01_00030</name>
</gene>
<dbReference type="InterPro" id="IPR000182">
    <property type="entry name" value="GNAT_dom"/>
</dbReference>
<dbReference type="InterPro" id="IPR016181">
    <property type="entry name" value="Acyl_CoA_acyltransferase"/>
</dbReference>
<evidence type="ECO:0000313" key="3">
    <source>
        <dbReference type="Proteomes" id="UP000321558"/>
    </source>
</evidence>
<reference evidence="2 3" key="1">
    <citation type="submission" date="2019-07" db="EMBL/GenBank/DDBJ databases">
        <title>Whole genome shotgun sequence of Oceanobacillus sojae NBRC 105379.</title>
        <authorList>
            <person name="Hosoyama A."/>
            <person name="Uohara A."/>
            <person name="Ohji S."/>
            <person name="Ichikawa N."/>
        </authorList>
    </citation>
    <scope>NUCLEOTIDE SEQUENCE [LARGE SCALE GENOMIC DNA]</scope>
    <source>
        <strain evidence="2 3">NBRC 105379</strain>
    </source>
</reference>